<dbReference type="CDD" id="cd02786">
    <property type="entry name" value="MopB_CT_3"/>
    <property type="match status" value="1"/>
</dbReference>
<dbReference type="SUPFAM" id="SSF53706">
    <property type="entry name" value="Formate dehydrogenase/DMSO reductase, domains 1-3"/>
    <property type="match status" value="1"/>
</dbReference>
<dbReference type="Gene3D" id="3.40.228.10">
    <property type="entry name" value="Dimethylsulfoxide Reductase, domain 2"/>
    <property type="match status" value="1"/>
</dbReference>
<gene>
    <name evidence="6" type="ORF">SAMN00808754_0339</name>
</gene>
<dbReference type="PANTHER" id="PTHR43742:SF6">
    <property type="entry name" value="OXIDOREDUCTASE YYAE-RELATED"/>
    <property type="match status" value="1"/>
</dbReference>
<dbReference type="Gene3D" id="2.20.25.90">
    <property type="entry name" value="ADC-like domains"/>
    <property type="match status" value="1"/>
</dbReference>
<organism evidence="6 7">
    <name type="scientific">Thermanaeromonas toyohensis ToBE</name>
    <dbReference type="NCBI Taxonomy" id="698762"/>
    <lineage>
        <taxon>Bacteria</taxon>
        <taxon>Bacillati</taxon>
        <taxon>Bacillota</taxon>
        <taxon>Clostridia</taxon>
        <taxon>Neomoorellales</taxon>
        <taxon>Neomoorellaceae</taxon>
        <taxon>Thermanaeromonas</taxon>
    </lineage>
</organism>
<dbReference type="GO" id="GO:0046872">
    <property type="term" value="F:metal ion binding"/>
    <property type="evidence" value="ECO:0007669"/>
    <property type="project" value="UniProtKB-KW"/>
</dbReference>
<dbReference type="RefSeq" id="WP_084663425.1">
    <property type="nucleotide sequence ID" value="NZ_LT838272.1"/>
</dbReference>
<comment type="similarity">
    <text evidence="1">Belongs to the prokaryotic molybdopterin-containing oxidoreductase family.</text>
</comment>
<dbReference type="Gene3D" id="2.40.40.20">
    <property type="match status" value="1"/>
</dbReference>
<evidence type="ECO:0000259" key="5">
    <source>
        <dbReference type="PROSITE" id="PS51669"/>
    </source>
</evidence>
<reference evidence="6 7" key="1">
    <citation type="submission" date="2017-04" db="EMBL/GenBank/DDBJ databases">
        <authorList>
            <person name="Afonso C.L."/>
            <person name="Miller P.J."/>
            <person name="Scott M.A."/>
            <person name="Spackman E."/>
            <person name="Goraichik I."/>
            <person name="Dimitrov K.M."/>
            <person name="Suarez D.L."/>
            <person name="Swayne D.E."/>
        </authorList>
    </citation>
    <scope>NUCLEOTIDE SEQUENCE [LARGE SCALE GENOMIC DNA]</scope>
    <source>
        <strain evidence="6 7">ToBE</strain>
    </source>
</reference>
<dbReference type="GO" id="GO:0016491">
    <property type="term" value="F:oxidoreductase activity"/>
    <property type="evidence" value="ECO:0007669"/>
    <property type="project" value="InterPro"/>
</dbReference>
<dbReference type="Gene3D" id="3.40.50.740">
    <property type="match status" value="1"/>
</dbReference>
<dbReference type="CDD" id="cd02766">
    <property type="entry name" value="MopB_3"/>
    <property type="match status" value="1"/>
</dbReference>
<keyword evidence="4" id="KW-0411">Iron-sulfur</keyword>
<dbReference type="PROSITE" id="PS51669">
    <property type="entry name" value="4FE4S_MOW_BIS_MGD"/>
    <property type="match status" value="1"/>
</dbReference>
<dbReference type="InterPro" id="IPR037920">
    <property type="entry name" value="YoaE_C"/>
</dbReference>
<dbReference type="InterPro" id="IPR006657">
    <property type="entry name" value="MoPterin_dinucl-bd_dom"/>
</dbReference>
<dbReference type="InterPro" id="IPR006963">
    <property type="entry name" value="Mopterin_OxRdtase_4Fe-4S_dom"/>
</dbReference>
<keyword evidence="3" id="KW-0408">Iron</keyword>
<name>A0A1W1VC01_9FIRM</name>
<dbReference type="EMBL" id="LT838272">
    <property type="protein sequence ID" value="SMB90826.1"/>
    <property type="molecule type" value="Genomic_DNA"/>
</dbReference>
<evidence type="ECO:0000313" key="6">
    <source>
        <dbReference type="EMBL" id="SMB90826.1"/>
    </source>
</evidence>
<dbReference type="OrthoDB" id="219031at2"/>
<dbReference type="InterPro" id="IPR050612">
    <property type="entry name" value="Prok_Mopterin_Oxidored"/>
</dbReference>
<dbReference type="SUPFAM" id="SSF50692">
    <property type="entry name" value="ADC-like"/>
    <property type="match status" value="1"/>
</dbReference>
<feature type="domain" description="4Fe-4S Mo/W bis-MGD-type" evidence="5">
    <location>
        <begin position="2"/>
        <end position="59"/>
    </location>
</feature>
<dbReference type="Pfam" id="PF01568">
    <property type="entry name" value="Molydop_binding"/>
    <property type="match status" value="1"/>
</dbReference>
<sequence>MGQVFPSVCPLDCPDTCGLLVEVEGGKVIKVTGDPEHPFTQGFICAKMRHYPLLIHSPERILTPLKRTGPKGSGQFKPISWEEALKEIACRWGEIIDTYGAEAILPYSYAGVMGLIQRNAGHPFFHRLGASILKRTICSPAADAGWQLVMGETMGTDPETVIYSDFIILWGTNSVSTNLHFASLVKRAQHQGARVVLIDVYRTRTASLADEVVLVKPGSDAALALGMMHVLAEEGLVDEDFLARYVVGYERLKAEVLPHFPSHRVEELTGVPAGRVINLAREYGKAKAPFIRIGHGLSRRSNGAMTIRAITCLPALVGAYRKKGGGALQSTGTGIAFNLEVITRPDLKPKPVREINMVQLGRALTSGLHPPIKSLYVYHANPAAVTPDQNRVIAGLSREDLFTVVHERFMTDTALYADLILPATFSVEQWDIYRSYGHFYIQMSRPVISPPGQAKSNWQTFCLLAQELGFEEDIFRSTEEELIRKLLASPTPFLEGISYNFLASGRPVRINTGHLKEKKFFTPSGKIEIYSFQALAKGQPALPQYIPLKEELKELYPFQLITAPAHYTLNSNFAQLKSLQDKEGGPHILVNPGDCRKKGLINGGWAEVYNHYGSCFLKVVETEDVPPGIVVAPGVWWLKDSPGKRNVNTLVGDELTDLGEGSTFYGFRVDLRRAF</sequence>
<evidence type="ECO:0000256" key="4">
    <source>
        <dbReference type="ARBA" id="ARBA00023014"/>
    </source>
</evidence>
<dbReference type="AlphaFoldDB" id="A0A1W1VC01"/>
<evidence type="ECO:0000256" key="2">
    <source>
        <dbReference type="ARBA" id="ARBA00022723"/>
    </source>
</evidence>
<dbReference type="PANTHER" id="PTHR43742">
    <property type="entry name" value="TRIMETHYLAMINE-N-OXIDE REDUCTASE"/>
    <property type="match status" value="1"/>
</dbReference>
<dbReference type="STRING" id="698762.SAMN00808754_0339"/>
<dbReference type="GO" id="GO:0051536">
    <property type="term" value="F:iron-sulfur cluster binding"/>
    <property type="evidence" value="ECO:0007669"/>
    <property type="project" value="UniProtKB-KW"/>
</dbReference>
<dbReference type="InterPro" id="IPR006656">
    <property type="entry name" value="Mopterin_OxRdtase"/>
</dbReference>
<accession>A0A1W1VC01</accession>
<dbReference type="SMART" id="SM00926">
    <property type="entry name" value="Molybdop_Fe4S4"/>
    <property type="match status" value="1"/>
</dbReference>
<evidence type="ECO:0000256" key="3">
    <source>
        <dbReference type="ARBA" id="ARBA00023004"/>
    </source>
</evidence>
<evidence type="ECO:0000313" key="7">
    <source>
        <dbReference type="Proteomes" id="UP000192569"/>
    </source>
</evidence>
<dbReference type="Proteomes" id="UP000192569">
    <property type="component" value="Chromosome I"/>
</dbReference>
<keyword evidence="2" id="KW-0479">Metal-binding</keyword>
<proteinExistence type="inferred from homology"/>
<keyword evidence="7" id="KW-1185">Reference proteome</keyword>
<protein>
    <submittedName>
        <fullName evidence="6">Anaerobic selenocysteine-containing dehydrogenase</fullName>
    </submittedName>
</protein>
<dbReference type="InterPro" id="IPR009010">
    <property type="entry name" value="Asp_de-COase-like_dom_sf"/>
</dbReference>
<dbReference type="Pfam" id="PF04879">
    <property type="entry name" value="Molybdop_Fe4S4"/>
    <property type="match status" value="1"/>
</dbReference>
<dbReference type="Gene3D" id="3.30.2070.10">
    <property type="entry name" value="Formate dehydrogenase/DMSO reductase"/>
    <property type="match status" value="1"/>
</dbReference>
<dbReference type="GO" id="GO:0043546">
    <property type="term" value="F:molybdopterin cofactor binding"/>
    <property type="evidence" value="ECO:0007669"/>
    <property type="project" value="InterPro"/>
</dbReference>
<dbReference type="Pfam" id="PF00384">
    <property type="entry name" value="Molybdopterin"/>
    <property type="match status" value="1"/>
</dbReference>
<evidence type="ECO:0000256" key="1">
    <source>
        <dbReference type="ARBA" id="ARBA00010312"/>
    </source>
</evidence>